<feature type="compositionally biased region" description="Polar residues" evidence="1">
    <location>
        <begin position="33"/>
        <end position="44"/>
    </location>
</feature>
<organism evidence="2 3">
    <name type="scientific">Rhizophagus clarus</name>
    <dbReference type="NCBI Taxonomy" id="94130"/>
    <lineage>
        <taxon>Eukaryota</taxon>
        <taxon>Fungi</taxon>
        <taxon>Fungi incertae sedis</taxon>
        <taxon>Mucoromycota</taxon>
        <taxon>Glomeromycotina</taxon>
        <taxon>Glomeromycetes</taxon>
        <taxon>Glomerales</taxon>
        <taxon>Glomeraceae</taxon>
        <taxon>Rhizophagus</taxon>
    </lineage>
</organism>
<comment type="caution">
    <text evidence="2">The sequence shown here is derived from an EMBL/GenBank/DDBJ whole genome shotgun (WGS) entry which is preliminary data.</text>
</comment>
<protein>
    <submittedName>
        <fullName evidence="2">Uncharacterized protein</fullName>
    </submittedName>
</protein>
<evidence type="ECO:0000313" key="3">
    <source>
        <dbReference type="Proteomes" id="UP000247702"/>
    </source>
</evidence>
<gene>
    <name evidence="2" type="ORF">RclHR1_08730003</name>
</gene>
<keyword evidence="3" id="KW-1185">Reference proteome</keyword>
<dbReference type="AlphaFoldDB" id="A0A2Z6SGS7"/>
<dbReference type="EMBL" id="BEXD01004285">
    <property type="protein sequence ID" value="GBC09272.1"/>
    <property type="molecule type" value="Genomic_DNA"/>
</dbReference>
<sequence length="123" mass="13726">MMTDSSDSQGSSFTSSTHMNGIPEPTDKESAVIDQTPSNVAHSNNRMTIANQSLILDNTNHTDISHIKINNNIIVNNIGDKEQIDQSSDSYNEKSHSNELVNQYEKDVATYLSRQRLIYESGH</sequence>
<feature type="region of interest" description="Disordered" evidence="1">
    <location>
        <begin position="1"/>
        <end position="44"/>
    </location>
</feature>
<evidence type="ECO:0000313" key="2">
    <source>
        <dbReference type="EMBL" id="GBC09272.1"/>
    </source>
</evidence>
<reference evidence="2 3" key="1">
    <citation type="submission" date="2017-11" db="EMBL/GenBank/DDBJ databases">
        <title>The genome of Rhizophagus clarus HR1 reveals common genetic basis of auxotrophy among arbuscular mycorrhizal fungi.</title>
        <authorList>
            <person name="Kobayashi Y."/>
        </authorList>
    </citation>
    <scope>NUCLEOTIDE SEQUENCE [LARGE SCALE GENOMIC DNA]</scope>
    <source>
        <strain evidence="2 3">HR1</strain>
    </source>
</reference>
<proteinExistence type="predicted"/>
<accession>A0A2Z6SGS7</accession>
<dbReference type="Proteomes" id="UP000247702">
    <property type="component" value="Unassembled WGS sequence"/>
</dbReference>
<evidence type="ECO:0000256" key="1">
    <source>
        <dbReference type="SAM" id="MobiDB-lite"/>
    </source>
</evidence>
<name>A0A2Z6SGS7_9GLOM</name>
<feature type="compositionally biased region" description="Low complexity" evidence="1">
    <location>
        <begin position="1"/>
        <end position="17"/>
    </location>
</feature>